<sequence length="481" mass="50731">MRSTMARAASVFFRSRSVIWTKGSFAAAAIAALLVGREAAAQSMPSEEPPAEASAPAPVETTPPVAPSEPAFPAPTPPAAAVTTAPPTFPFAKRGTILLSIDQALPLFSFGGVPATSQALVSTALGDSTARVLRPVVVDVLLTDRLTFGGSIFVQQTLTDSTLETHIGGGLVRVGGMFPLTSKLAVWPRLAGSYITSTKPEDFAYFQLSVDAKLLYAPRRSWAFSIGPSIDIPFDDRQHFTSGSPDHGVMPVATADNRLVRIGVSAGITGRLGRSGGDDEESADAELEPTLLIGIDRVVPLIRYTASSTKTNADEQTAKNFDVATAQLAAYSPQAPRLSVDYRTPFGLTVGMSGSVGWEKVSMDRRSLFPSPTGMTMVSYALSPRAGYYKSLTKGIAVWPRVGVTYVNSAIERSSGLDGDDDYHLGFDLDAFFVFSPTPGFGLLLGPSLEVPLTGKTEVAQKRAEYSVFSVGLAGGLVVGL</sequence>
<gene>
    <name evidence="3" type="ORF">AKJ09_00451</name>
</gene>
<evidence type="ECO:0000313" key="3">
    <source>
        <dbReference type="EMBL" id="AKU93787.1"/>
    </source>
</evidence>
<reference evidence="3 4" key="1">
    <citation type="submission" date="2015-08" db="EMBL/GenBank/DDBJ databases">
        <authorList>
            <person name="Babu N.S."/>
            <person name="Beckwith C.J."/>
            <person name="Beseler K.G."/>
            <person name="Brison A."/>
            <person name="Carone J.V."/>
            <person name="Caskin T.P."/>
            <person name="Diamond M."/>
            <person name="Durham M.E."/>
            <person name="Foxe J.M."/>
            <person name="Go M."/>
            <person name="Henderson B.A."/>
            <person name="Jones I.B."/>
            <person name="McGettigan J.A."/>
            <person name="Micheletti S.J."/>
            <person name="Nasrallah M.E."/>
            <person name="Ortiz D."/>
            <person name="Piller C.R."/>
            <person name="Privatt S.R."/>
            <person name="Schneider S.L."/>
            <person name="Sharp S."/>
            <person name="Smith T.C."/>
            <person name="Stanton J.D."/>
            <person name="Ullery H.E."/>
            <person name="Wilson R.J."/>
            <person name="Serrano M.G."/>
            <person name="Buck G."/>
            <person name="Lee V."/>
            <person name="Wang Y."/>
            <person name="Carvalho R."/>
            <person name="Voegtly L."/>
            <person name="Shi R."/>
            <person name="Duckworth R."/>
            <person name="Johnson A."/>
            <person name="Loviza R."/>
            <person name="Walstead R."/>
            <person name="Shah Z."/>
            <person name="Kiflezghi M."/>
            <person name="Wade K."/>
            <person name="Ball S.L."/>
            <person name="Bradley K.W."/>
            <person name="Asai D.J."/>
            <person name="Bowman C.A."/>
            <person name="Russell D.A."/>
            <person name="Pope W.H."/>
            <person name="Jacobs-Sera D."/>
            <person name="Hendrix R.W."/>
            <person name="Hatfull G.F."/>
        </authorList>
    </citation>
    <scope>NUCLEOTIDE SEQUENCE [LARGE SCALE GENOMIC DNA]</scope>
    <source>
        <strain evidence="3 4">DSM 27648</strain>
    </source>
</reference>
<accession>A0A0K1PJV1</accession>
<evidence type="ECO:0000313" key="4">
    <source>
        <dbReference type="Proteomes" id="UP000064967"/>
    </source>
</evidence>
<feature type="region of interest" description="Disordered" evidence="1">
    <location>
        <begin position="43"/>
        <end position="80"/>
    </location>
</feature>
<evidence type="ECO:0008006" key="5">
    <source>
        <dbReference type="Google" id="ProtNLM"/>
    </source>
</evidence>
<dbReference type="AlphaFoldDB" id="A0A0K1PJV1"/>
<dbReference type="Proteomes" id="UP000064967">
    <property type="component" value="Chromosome"/>
</dbReference>
<dbReference type="EMBL" id="CP012333">
    <property type="protein sequence ID" value="AKU93787.1"/>
    <property type="molecule type" value="Genomic_DNA"/>
</dbReference>
<keyword evidence="2" id="KW-0732">Signal</keyword>
<evidence type="ECO:0000256" key="1">
    <source>
        <dbReference type="SAM" id="MobiDB-lite"/>
    </source>
</evidence>
<name>A0A0K1PJV1_9BACT</name>
<dbReference type="KEGG" id="llu:AKJ09_00451"/>
<feature type="chain" id="PRO_5005465884" description="MipA/OmpV family protein" evidence="2">
    <location>
        <begin position="42"/>
        <end position="481"/>
    </location>
</feature>
<proteinExistence type="predicted"/>
<organism evidence="3 4">
    <name type="scientific">Labilithrix luteola</name>
    <dbReference type="NCBI Taxonomy" id="1391654"/>
    <lineage>
        <taxon>Bacteria</taxon>
        <taxon>Pseudomonadati</taxon>
        <taxon>Myxococcota</taxon>
        <taxon>Polyangia</taxon>
        <taxon>Polyangiales</taxon>
        <taxon>Labilitrichaceae</taxon>
        <taxon>Labilithrix</taxon>
    </lineage>
</organism>
<evidence type="ECO:0000256" key="2">
    <source>
        <dbReference type="SAM" id="SignalP"/>
    </source>
</evidence>
<feature type="compositionally biased region" description="Pro residues" evidence="1">
    <location>
        <begin position="64"/>
        <end position="78"/>
    </location>
</feature>
<feature type="signal peptide" evidence="2">
    <location>
        <begin position="1"/>
        <end position="41"/>
    </location>
</feature>
<protein>
    <recommendedName>
        <fullName evidence="5">MipA/OmpV family protein</fullName>
    </recommendedName>
</protein>
<feature type="compositionally biased region" description="Low complexity" evidence="1">
    <location>
        <begin position="43"/>
        <end position="63"/>
    </location>
</feature>
<keyword evidence="4" id="KW-1185">Reference proteome</keyword>